<comment type="caution">
    <text evidence="1">The sequence shown here is derived from an EMBL/GenBank/DDBJ whole genome shotgun (WGS) entry which is preliminary data.</text>
</comment>
<gene>
    <name evidence="1" type="ORF">WJX72_005335</name>
</gene>
<accession>A0AAW1Q8X5</accession>
<protein>
    <submittedName>
        <fullName evidence="1">Uncharacterized protein</fullName>
    </submittedName>
</protein>
<reference evidence="1 2" key="1">
    <citation type="journal article" date="2024" name="Nat. Commun.">
        <title>Phylogenomics reveals the evolutionary origins of lichenization in chlorophyte algae.</title>
        <authorList>
            <person name="Puginier C."/>
            <person name="Libourel C."/>
            <person name="Otte J."/>
            <person name="Skaloud P."/>
            <person name="Haon M."/>
            <person name="Grisel S."/>
            <person name="Petersen M."/>
            <person name="Berrin J.G."/>
            <person name="Delaux P.M."/>
            <person name="Dal Grande F."/>
            <person name="Keller J."/>
        </authorList>
    </citation>
    <scope>NUCLEOTIDE SEQUENCE [LARGE SCALE GENOMIC DNA]</scope>
    <source>
        <strain evidence="1 2">SAG 2043</strain>
    </source>
</reference>
<keyword evidence="2" id="KW-1185">Reference proteome</keyword>
<evidence type="ECO:0000313" key="1">
    <source>
        <dbReference type="EMBL" id="KAK9816814.1"/>
    </source>
</evidence>
<name>A0AAW1Q8X5_9CHLO</name>
<proteinExistence type="predicted"/>
<evidence type="ECO:0000313" key="2">
    <source>
        <dbReference type="Proteomes" id="UP001489004"/>
    </source>
</evidence>
<dbReference type="Proteomes" id="UP001489004">
    <property type="component" value="Unassembled WGS sequence"/>
</dbReference>
<sequence>MRALVAGRPDPTLRVKLLTVVAGSRTGKSRFARELRNALRQITDPNDPLHGAEVYILEFKDEGDGPTMYDKQLGASVFLGIRLAAKYIFKCHMATLLNEATGVPHFLECLSLATVSYLLRLQDQAVLSKPRAQLIVLDDMAILRSEASAAGMPDLASMCALELGSWVQAEAEGNVVGLGMLMGTGLAGVYLGFDQAQLASTMGLPGFVDWLRAALLSDPVLELLAQEALLTPGGTNQVAEEVARNMRAKALKWFWVHQVADAVVGPAVLCNMLLLSLLGLLMTDISEVGGGRSVEDVMSMSGKLWTHPVESDEPFRWPRMSAFIPPHLQQLMVQYLLNQKDLSWVRPDTRCRS</sequence>
<dbReference type="EMBL" id="JALJOR010000005">
    <property type="protein sequence ID" value="KAK9816814.1"/>
    <property type="molecule type" value="Genomic_DNA"/>
</dbReference>
<organism evidence="1 2">
    <name type="scientific">[Myrmecia] bisecta</name>
    <dbReference type="NCBI Taxonomy" id="41462"/>
    <lineage>
        <taxon>Eukaryota</taxon>
        <taxon>Viridiplantae</taxon>
        <taxon>Chlorophyta</taxon>
        <taxon>core chlorophytes</taxon>
        <taxon>Trebouxiophyceae</taxon>
        <taxon>Trebouxiales</taxon>
        <taxon>Trebouxiaceae</taxon>
        <taxon>Myrmecia</taxon>
    </lineage>
</organism>
<dbReference type="AlphaFoldDB" id="A0AAW1Q8X5"/>